<dbReference type="PROSITE" id="PS00072">
    <property type="entry name" value="ACYL_COA_DH_1"/>
    <property type="match status" value="1"/>
</dbReference>
<proteinExistence type="inferred from homology"/>
<keyword evidence="4 7" id="KW-0285">Flavoprotein</keyword>
<evidence type="ECO:0000256" key="6">
    <source>
        <dbReference type="ARBA" id="ARBA00023002"/>
    </source>
</evidence>
<evidence type="ECO:0000313" key="11">
    <source>
        <dbReference type="EMBL" id="OKP06865.1"/>
    </source>
</evidence>
<evidence type="ECO:0000256" key="5">
    <source>
        <dbReference type="ARBA" id="ARBA00022827"/>
    </source>
</evidence>
<dbReference type="EMBL" id="MKGR01000010">
    <property type="protein sequence ID" value="OKP06865.1"/>
    <property type="molecule type" value="Genomic_DNA"/>
</dbReference>
<dbReference type="CDD" id="cd00567">
    <property type="entry name" value="ACAD"/>
    <property type="match status" value="1"/>
</dbReference>
<comment type="caution">
    <text evidence="11">The sequence shown here is derived from an EMBL/GenBank/DDBJ whole genome shotgun (WGS) entry which is preliminary data.</text>
</comment>
<dbReference type="InterPro" id="IPR046373">
    <property type="entry name" value="Acyl-CoA_Oxase/DH_mid-dom_sf"/>
</dbReference>
<dbReference type="Pfam" id="PF02770">
    <property type="entry name" value="Acyl-CoA_dh_M"/>
    <property type="match status" value="1"/>
</dbReference>
<dbReference type="AlphaFoldDB" id="A0A1Q5U367"/>
<dbReference type="Pfam" id="PF00441">
    <property type="entry name" value="Acyl-CoA_dh_1"/>
    <property type="match status" value="1"/>
</dbReference>
<dbReference type="InterPro" id="IPR006089">
    <property type="entry name" value="Acyl-CoA_DH_CS"/>
</dbReference>
<sequence length="388" mass="43093">MTQLTLDQHVLVEKARRFTWEHLVSLENTVTQQGGIEPEQARTLMRLGQESKLFATNIDSKYGGVGLSTFENVLIQEQLGVTKDVLIRRATGNIYECLMLGTAAQQERYLFPALKGKRWCSLAVSELEAGSDAASIKTCATKSDQGWVLNGRKAYISDAEYSDYFIVAAKTAPELGAKGISLFLVDKNVPGFSLGKSFNMMGFIGTSHNELIFNQIHVEEDSLLGEMNQGFKILCQTLGRARLAKVAARGLGKCVRLLDLMTEHAKQRHQFGKPIVETGNIRYILADCAIEIRVARALLWETARRMDKGESCREEISMLKVFVTELLGRVADHAVQIFGASGCHDGHLIESFYRDARLFRIIDGTSEIHRNIIANSLIKQGAPIIVDV</sequence>
<accession>A0A1Q5U367</accession>
<organism evidence="11 12">
    <name type="scientific">Xenorhabdus thuongxuanensis</name>
    <dbReference type="NCBI Taxonomy" id="1873484"/>
    <lineage>
        <taxon>Bacteria</taxon>
        <taxon>Pseudomonadati</taxon>
        <taxon>Pseudomonadota</taxon>
        <taxon>Gammaproteobacteria</taxon>
        <taxon>Enterobacterales</taxon>
        <taxon>Morganellaceae</taxon>
        <taxon>Xenorhabdus</taxon>
    </lineage>
</organism>
<evidence type="ECO:0000256" key="2">
    <source>
        <dbReference type="ARBA" id="ARBA00009347"/>
    </source>
</evidence>
<keyword evidence="6 7" id="KW-0560">Oxidoreductase</keyword>
<protein>
    <recommendedName>
        <fullName evidence="3">Medium-chain specific acyl-CoA dehydrogenase, mitochondrial</fullName>
    </recommendedName>
</protein>
<dbReference type="Gene3D" id="1.20.140.10">
    <property type="entry name" value="Butyryl-CoA Dehydrogenase, subunit A, domain 3"/>
    <property type="match status" value="1"/>
</dbReference>
<keyword evidence="5 7" id="KW-0274">FAD</keyword>
<dbReference type="InterPro" id="IPR050741">
    <property type="entry name" value="Acyl-CoA_dehydrogenase"/>
</dbReference>
<dbReference type="Gene3D" id="1.10.540.10">
    <property type="entry name" value="Acyl-CoA dehydrogenase/oxidase, N-terminal domain"/>
    <property type="match status" value="1"/>
</dbReference>
<dbReference type="PANTHER" id="PTHR48083:SF2">
    <property type="entry name" value="MEDIUM-CHAIN SPECIFIC ACYL-COA DEHYDROGENASE, MITOCHONDRIAL"/>
    <property type="match status" value="1"/>
</dbReference>
<reference evidence="11 12" key="1">
    <citation type="submission" date="2016-09" db="EMBL/GenBank/DDBJ databases">
        <title>Xenorhabdus thuongxuanensis sp. nov. and Xenorhabdus eapokensis sp. nov., isolated from Steinernema species.</title>
        <authorList>
            <person name="Kaempfer P."/>
            <person name="Tobias N.J."/>
            <person name="Phan Ke L."/>
            <person name="Bode H.B."/>
            <person name="Glaeser S.P."/>
        </authorList>
    </citation>
    <scope>NUCLEOTIDE SEQUENCE [LARGE SCALE GENOMIC DNA]</scope>
    <source>
        <strain evidence="11 12">30TX1</strain>
    </source>
</reference>
<dbReference type="Gene3D" id="2.40.110.10">
    <property type="entry name" value="Butyryl-CoA Dehydrogenase, subunit A, domain 2"/>
    <property type="match status" value="1"/>
</dbReference>
<evidence type="ECO:0000313" key="12">
    <source>
        <dbReference type="Proteomes" id="UP000186277"/>
    </source>
</evidence>
<gene>
    <name evidence="11" type="ORF">Xentx_01772</name>
</gene>
<dbReference type="GO" id="GO:0005737">
    <property type="term" value="C:cytoplasm"/>
    <property type="evidence" value="ECO:0007669"/>
    <property type="project" value="TreeGrafter"/>
</dbReference>
<dbReference type="FunFam" id="2.40.110.10:FF:000002">
    <property type="entry name" value="Acyl-CoA dehydrogenase fadE12"/>
    <property type="match status" value="1"/>
</dbReference>
<comment type="similarity">
    <text evidence="2 7">Belongs to the acyl-CoA dehydrogenase family.</text>
</comment>
<feature type="domain" description="Acyl-CoA dehydrogenase/oxidase N-terminal" evidence="10">
    <location>
        <begin position="7"/>
        <end position="116"/>
    </location>
</feature>
<feature type="domain" description="Acyl-CoA dehydrogenase/oxidase C-terminal" evidence="8">
    <location>
        <begin position="228"/>
        <end position="377"/>
    </location>
</feature>
<evidence type="ECO:0000256" key="7">
    <source>
        <dbReference type="RuleBase" id="RU362125"/>
    </source>
</evidence>
<dbReference type="InterPro" id="IPR006091">
    <property type="entry name" value="Acyl-CoA_Oxase/DH_mid-dom"/>
</dbReference>
<feature type="domain" description="Acyl-CoA oxidase/dehydrogenase middle" evidence="9">
    <location>
        <begin position="122"/>
        <end position="215"/>
    </location>
</feature>
<dbReference type="SUPFAM" id="SSF47203">
    <property type="entry name" value="Acyl-CoA dehydrogenase C-terminal domain-like"/>
    <property type="match status" value="1"/>
</dbReference>
<dbReference type="InterPro" id="IPR013786">
    <property type="entry name" value="AcylCoA_DH/ox_N"/>
</dbReference>
<dbReference type="SUPFAM" id="SSF56645">
    <property type="entry name" value="Acyl-CoA dehydrogenase NM domain-like"/>
    <property type="match status" value="1"/>
</dbReference>
<dbReference type="OrthoDB" id="9769473at2"/>
<dbReference type="PANTHER" id="PTHR48083">
    <property type="entry name" value="MEDIUM-CHAIN SPECIFIC ACYL-COA DEHYDROGENASE, MITOCHONDRIAL-RELATED"/>
    <property type="match status" value="1"/>
</dbReference>
<evidence type="ECO:0000259" key="10">
    <source>
        <dbReference type="Pfam" id="PF02771"/>
    </source>
</evidence>
<dbReference type="Proteomes" id="UP000186277">
    <property type="component" value="Unassembled WGS sequence"/>
</dbReference>
<dbReference type="InterPro" id="IPR009100">
    <property type="entry name" value="AcylCoA_DH/oxidase_NM_dom_sf"/>
</dbReference>
<keyword evidence="12" id="KW-1185">Reference proteome</keyword>
<dbReference type="GO" id="GO:0003995">
    <property type="term" value="F:acyl-CoA dehydrogenase activity"/>
    <property type="evidence" value="ECO:0007669"/>
    <property type="project" value="InterPro"/>
</dbReference>
<dbReference type="GO" id="GO:0033539">
    <property type="term" value="P:fatty acid beta-oxidation using acyl-CoA dehydrogenase"/>
    <property type="evidence" value="ECO:0007669"/>
    <property type="project" value="TreeGrafter"/>
</dbReference>
<dbReference type="RefSeq" id="WP_074019881.1">
    <property type="nucleotide sequence ID" value="NZ_CAWMWP010000002.1"/>
</dbReference>
<dbReference type="GO" id="GO:0050660">
    <property type="term" value="F:flavin adenine dinucleotide binding"/>
    <property type="evidence" value="ECO:0007669"/>
    <property type="project" value="InterPro"/>
</dbReference>
<comment type="cofactor">
    <cofactor evidence="1 7">
        <name>FAD</name>
        <dbReference type="ChEBI" id="CHEBI:57692"/>
    </cofactor>
</comment>
<dbReference type="Pfam" id="PF02771">
    <property type="entry name" value="Acyl-CoA_dh_N"/>
    <property type="match status" value="1"/>
</dbReference>
<dbReference type="InterPro" id="IPR009075">
    <property type="entry name" value="AcylCo_DH/oxidase_C"/>
</dbReference>
<evidence type="ECO:0000259" key="9">
    <source>
        <dbReference type="Pfam" id="PF02770"/>
    </source>
</evidence>
<evidence type="ECO:0000256" key="3">
    <source>
        <dbReference type="ARBA" id="ARBA00019125"/>
    </source>
</evidence>
<evidence type="ECO:0000256" key="4">
    <source>
        <dbReference type="ARBA" id="ARBA00022630"/>
    </source>
</evidence>
<dbReference type="InterPro" id="IPR037069">
    <property type="entry name" value="AcylCoA_DH/ox_N_sf"/>
</dbReference>
<name>A0A1Q5U367_9GAMM</name>
<dbReference type="InterPro" id="IPR036250">
    <property type="entry name" value="AcylCo_DH-like_C"/>
</dbReference>
<evidence type="ECO:0000259" key="8">
    <source>
        <dbReference type="Pfam" id="PF00441"/>
    </source>
</evidence>
<evidence type="ECO:0000256" key="1">
    <source>
        <dbReference type="ARBA" id="ARBA00001974"/>
    </source>
</evidence>